<dbReference type="Proteomes" id="UP000439591">
    <property type="component" value="Unassembled WGS sequence"/>
</dbReference>
<proteinExistence type="inferred from homology"/>
<dbReference type="Gene3D" id="1.10.1740.10">
    <property type="match status" value="1"/>
</dbReference>
<dbReference type="AlphaFoldDB" id="A0A5S9NQM0"/>
<dbReference type="GO" id="GO:0003677">
    <property type="term" value="F:DNA binding"/>
    <property type="evidence" value="ECO:0007669"/>
    <property type="project" value="InterPro"/>
</dbReference>
<evidence type="ECO:0000256" key="4">
    <source>
        <dbReference type="ARBA" id="ARBA00023163"/>
    </source>
</evidence>
<dbReference type="EMBL" id="CACSIK010000001">
    <property type="protein sequence ID" value="CAA0092765.1"/>
    <property type="molecule type" value="Genomic_DNA"/>
</dbReference>
<evidence type="ECO:0000313" key="10">
    <source>
        <dbReference type="Proteomes" id="UP000439591"/>
    </source>
</evidence>
<dbReference type="EMBL" id="CACSIM010000004">
    <property type="protein sequence ID" value="CAA0110223.1"/>
    <property type="molecule type" value="Genomic_DNA"/>
</dbReference>
<dbReference type="GO" id="GO:0016987">
    <property type="term" value="F:sigma factor activity"/>
    <property type="evidence" value="ECO:0007669"/>
    <property type="project" value="UniProtKB-KW"/>
</dbReference>
<protein>
    <submittedName>
        <fullName evidence="7">Putative RNA polymerase sigma factor FecI</fullName>
    </submittedName>
</protein>
<evidence type="ECO:0000313" key="7">
    <source>
        <dbReference type="EMBL" id="CAA0092765.1"/>
    </source>
</evidence>
<dbReference type="InterPro" id="IPR014284">
    <property type="entry name" value="RNA_pol_sigma-70_dom"/>
</dbReference>
<evidence type="ECO:0000259" key="6">
    <source>
        <dbReference type="Pfam" id="PF08281"/>
    </source>
</evidence>
<evidence type="ECO:0000256" key="1">
    <source>
        <dbReference type="ARBA" id="ARBA00010641"/>
    </source>
</evidence>
<dbReference type="Proteomes" id="UP000435877">
    <property type="component" value="Unassembled WGS sequence"/>
</dbReference>
<dbReference type="PANTHER" id="PTHR43133">
    <property type="entry name" value="RNA POLYMERASE ECF-TYPE SIGMA FACTO"/>
    <property type="match status" value="1"/>
</dbReference>
<dbReference type="InterPro" id="IPR036388">
    <property type="entry name" value="WH-like_DNA-bd_sf"/>
</dbReference>
<evidence type="ECO:0000313" key="8">
    <source>
        <dbReference type="EMBL" id="CAA0110223.1"/>
    </source>
</evidence>
<dbReference type="Pfam" id="PF04542">
    <property type="entry name" value="Sigma70_r2"/>
    <property type="match status" value="1"/>
</dbReference>
<accession>A0A5S9NQM0</accession>
<dbReference type="InterPro" id="IPR013249">
    <property type="entry name" value="RNA_pol_sigma70_r4_t2"/>
</dbReference>
<dbReference type="Pfam" id="PF08281">
    <property type="entry name" value="Sigma70_r4_2"/>
    <property type="match status" value="1"/>
</dbReference>
<dbReference type="InterPro" id="IPR013325">
    <property type="entry name" value="RNA_pol_sigma_r2"/>
</dbReference>
<evidence type="ECO:0000256" key="2">
    <source>
        <dbReference type="ARBA" id="ARBA00023015"/>
    </source>
</evidence>
<dbReference type="GO" id="GO:0006352">
    <property type="term" value="P:DNA-templated transcription initiation"/>
    <property type="evidence" value="ECO:0007669"/>
    <property type="project" value="InterPro"/>
</dbReference>
<dbReference type="PANTHER" id="PTHR43133:SF63">
    <property type="entry name" value="RNA POLYMERASE SIGMA FACTOR FECI-RELATED"/>
    <property type="match status" value="1"/>
</dbReference>
<sequence>MPASSSAHSEQLHTLYSNHHGWLFNLLKRRLGCSEDAADLAQDAFARLLLRPREFDNFGGARAYLTTVAKGLCVDLWRRRDVEQAWLAAIAAKPDLSAPSPERSMMVLETLFEVDRMLGSLPVKVARAFILAQLDGLKYREIALRLGVSERMVKKYMARAMYECALLELNSSGVIGE</sequence>
<keyword evidence="9" id="KW-1185">Reference proteome</keyword>
<dbReference type="SUPFAM" id="SSF88659">
    <property type="entry name" value="Sigma3 and sigma4 domains of RNA polymerase sigma factors"/>
    <property type="match status" value="1"/>
</dbReference>
<dbReference type="RefSeq" id="WP_200842650.1">
    <property type="nucleotide sequence ID" value="NZ_CACSIK010000001.1"/>
</dbReference>
<keyword evidence="4" id="KW-0804">Transcription</keyword>
<evidence type="ECO:0000313" key="9">
    <source>
        <dbReference type="Proteomes" id="UP000435877"/>
    </source>
</evidence>
<organism evidence="7 9">
    <name type="scientific">Zhongshania aliphaticivorans</name>
    <dbReference type="NCBI Taxonomy" id="1470434"/>
    <lineage>
        <taxon>Bacteria</taxon>
        <taxon>Pseudomonadati</taxon>
        <taxon>Pseudomonadota</taxon>
        <taxon>Gammaproteobacteria</taxon>
        <taxon>Cellvibrionales</taxon>
        <taxon>Spongiibacteraceae</taxon>
        <taxon>Zhongshania</taxon>
    </lineage>
</organism>
<evidence type="ECO:0000256" key="3">
    <source>
        <dbReference type="ARBA" id="ARBA00023082"/>
    </source>
</evidence>
<dbReference type="InterPro" id="IPR039425">
    <property type="entry name" value="RNA_pol_sigma-70-like"/>
</dbReference>
<name>A0A5S9NQM0_9GAMM</name>
<dbReference type="InterPro" id="IPR013324">
    <property type="entry name" value="RNA_pol_sigma_r3/r4-like"/>
</dbReference>
<feature type="domain" description="RNA polymerase sigma-70 region 2" evidence="5">
    <location>
        <begin position="15"/>
        <end position="81"/>
    </location>
</feature>
<comment type="similarity">
    <text evidence="1">Belongs to the sigma-70 factor family. ECF subfamily.</text>
</comment>
<dbReference type="NCBIfam" id="TIGR02937">
    <property type="entry name" value="sigma70-ECF"/>
    <property type="match status" value="1"/>
</dbReference>
<keyword evidence="2" id="KW-0805">Transcription regulation</keyword>
<dbReference type="Gene3D" id="1.10.10.10">
    <property type="entry name" value="Winged helix-like DNA-binding domain superfamily/Winged helix DNA-binding domain"/>
    <property type="match status" value="1"/>
</dbReference>
<feature type="domain" description="RNA polymerase sigma factor 70 region 4 type 2" evidence="6">
    <location>
        <begin position="112"/>
        <end position="164"/>
    </location>
</feature>
<keyword evidence="3" id="KW-0731">Sigma factor</keyword>
<evidence type="ECO:0000259" key="5">
    <source>
        <dbReference type="Pfam" id="PF04542"/>
    </source>
</evidence>
<reference evidence="9 10" key="1">
    <citation type="submission" date="2019-11" db="EMBL/GenBank/DDBJ databases">
        <authorList>
            <person name="Holert J."/>
        </authorList>
    </citation>
    <scope>NUCLEOTIDE SEQUENCE [LARGE SCALE GENOMIC DNA]</scope>
    <source>
        <strain evidence="8">BC3_2A</strain>
        <strain evidence="7">SB11_1A</strain>
    </source>
</reference>
<dbReference type="SUPFAM" id="SSF88946">
    <property type="entry name" value="Sigma2 domain of RNA polymerase sigma factors"/>
    <property type="match status" value="1"/>
</dbReference>
<gene>
    <name evidence="7" type="primary">fecI</name>
    <name evidence="7" type="ORF">IHBHHGIJ_02355</name>
    <name evidence="8" type="ORF">KFEGEMFD_02542</name>
</gene>
<dbReference type="InterPro" id="IPR007627">
    <property type="entry name" value="RNA_pol_sigma70_r2"/>
</dbReference>